<dbReference type="Proteomes" id="UP000198749">
    <property type="component" value="Unassembled WGS sequence"/>
</dbReference>
<protein>
    <submittedName>
        <fullName evidence="1">Uncharacterized protein</fullName>
    </submittedName>
</protein>
<keyword evidence="2" id="KW-1185">Reference proteome</keyword>
<accession>A0A1H9D8D3</accession>
<name>A0A1H9D8D3_9GAMM</name>
<evidence type="ECO:0000313" key="1">
    <source>
        <dbReference type="EMBL" id="SEQ09038.1"/>
    </source>
</evidence>
<evidence type="ECO:0000313" key="2">
    <source>
        <dbReference type="Proteomes" id="UP000198749"/>
    </source>
</evidence>
<proteinExistence type="predicted"/>
<organism evidence="1 2">
    <name type="scientific">Amphritea atlantica</name>
    <dbReference type="NCBI Taxonomy" id="355243"/>
    <lineage>
        <taxon>Bacteria</taxon>
        <taxon>Pseudomonadati</taxon>
        <taxon>Pseudomonadota</taxon>
        <taxon>Gammaproteobacteria</taxon>
        <taxon>Oceanospirillales</taxon>
        <taxon>Oceanospirillaceae</taxon>
        <taxon>Amphritea</taxon>
    </lineage>
</organism>
<dbReference type="STRING" id="355243.SAMN03080615_00371"/>
<dbReference type="EMBL" id="FOGB01000001">
    <property type="protein sequence ID" value="SEQ09038.1"/>
    <property type="molecule type" value="Genomic_DNA"/>
</dbReference>
<reference evidence="2" key="1">
    <citation type="submission" date="2016-10" db="EMBL/GenBank/DDBJ databases">
        <authorList>
            <person name="Varghese N."/>
            <person name="Submissions S."/>
        </authorList>
    </citation>
    <scope>NUCLEOTIDE SEQUENCE [LARGE SCALE GENOMIC DNA]</scope>
    <source>
        <strain evidence="2">DSM 18887</strain>
    </source>
</reference>
<gene>
    <name evidence="1" type="ORF">SAMN03080615_00371</name>
</gene>
<sequence>MGYQRQHLCFLGVVSADTENNNNPVPAGRRECYLESIQNA</sequence>
<dbReference type="AlphaFoldDB" id="A0A1H9D8D3"/>